<keyword evidence="1" id="KW-1133">Transmembrane helix</keyword>
<comment type="caution">
    <text evidence="2">The sequence shown here is derived from an EMBL/GenBank/DDBJ whole genome shotgun (WGS) entry which is preliminary data.</text>
</comment>
<gene>
    <name evidence="2" type="ORF">DSM106044_01667</name>
</gene>
<keyword evidence="1" id="KW-0472">Membrane</keyword>
<dbReference type="Proteomes" id="UP000306509">
    <property type="component" value="Unassembled WGS sequence"/>
</dbReference>
<evidence type="ECO:0000313" key="3">
    <source>
        <dbReference type="Proteomes" id="UP000306509"/>
    </source>
</evidence>
<dbReference type="RefSeq" id="WP_161597312.1">
    <property type="nucleotide sequence ID" value="NZ_QGQD01000038.1"/>
</dbReference>
<dbReference type="STRING" id="180332.GCA_000797495_03374"/>
<organism evidence="2 3">
    <name type="scientific">Robinsoniella peoriensis</name>
    <dbReference type="NCBI Taxonomy" id="180332"/>
    <lineage>
        <taxon>Bacteria</taxon>
        <taxon>Bacillati</taxon>
        <taxon>Bacillota</taxon>
        <taxon>Clostridia</taxon>
        <taxon>Lachnospirales</taxon>
        <taxon>Lachnospiraceae</taxon>
        <taxon>Robinsoniella</taxon>
    </lineage>
</organism>
<dbReference type="AlphaFoldDB" id="A0A4U8Q958"/>
<name>A0A4U8Q958_9FIRM</name>
<feature type="transmembrane region" description="Helical" evidence="1">
    <location>
        <begin position="12"/>
        <end position="36"/>
    </location>
</feature>
<evidence type="ECO:0000256" key="1">
    <source>
        <dbReference type="SAM" id="Phobius"/>
    </source>
</evidence>
<protein>
    <submittedName>
        <fullName evidence="2">Uncharacterized protein</fullName>
    </submittedName>
</protein>
<dbReference type="Pfam" id="PF07963">
    <property type="entry name" value="N_methyl"/>
    <property type="match status" value="1"/>
</dbReference>
<keyword evidence="3" id="KW-1185">Reference proteome</keyword>
<reference evidence="2 3" key="1">
    <citation type="journal article" date="2019" name="Anaerobe">
        <title>Detection of Robinsoniella peoriensis in multiple bone samples of a trauma patient.</title>
        <authorList>
            <person name="Schrottner P."/>
            <person name="Hartwich K."/>
            <person name="Bunk B."/>
            <person name="Schober I."/>
            <person name="Helbig S."/>
            <person name="Rudolph W.W."/>
            <person name="Gunzer F."/>
        </authorList>
    </citation>
    <scope>NUCLEOTIDE SEQUENCE [LARGE SCALE GENOMIC DNA]</scope>
    <source>
        <strain evidence="2 3">DSM 106044</strain>
    </source>
</reference>
<accession>A0A4U8Q958</accession>
<keyword evidence="1" id="KW-0812">Transmembrane</keyword>
<dbReference type="EMBL" id="QGQD01000038">
    <property type="protein sequence ID" value="TLD01447.1"/>
    <property type="molecule type" value="Genomic_DNA"/>
</dbReference>
<dbReference type="NCBIfam" id="TIGR02532">
    <property type="entry name" value="IV_pilin_GFxxxE"/>
    <property type="match status" value="1"/>
</dbReference>
<sequence length="231" mass="25163">MNIKCRMIQKHGFTIVEFIVAMSIMSIFFLGVTLILSSGSKIYLTETVIWNNEEAITTIMDDITNYVMYGEDVRVFYRLSEGETKVAGKIVAGANAGWFTEGTEVYLDPKDDNRLIFDDMNGTKNAVALPGSGTNEQLTSGAEFYGNGIDLGYKKIYLVSKKLSDGSYIGESVYGLSFGSKYYRGLNLKLQIIDKGIVAGAAKGVYMIKLTGVGKVAAATSEVSVKALNTK</sequence>
<proteinExistence type="predicted"/>
<evidence type="ECO:0000313" key="2">
    <source>
        <dbReference type="EMBL" id="TLD01447.1"/>
    </source>
</evidence>
<dbReference type="InterPro" id="IPR012902">
    <property type="entry name" value="N_methyl_site"/>
</dbReference>